<keyword evidence="2" id="KW-1185">Reference proteome</keyword>
<dbReference type="Proteomes" id="UP000825015">
    <property type="component" value="Chromosome"/>
</dbReference>
<proteinExistence type="predicted"/>
<reference evidence="1" key="1">
    <citation type="submission" date="2019-06" db="EMBL/GenBank/DDBJ databases">
        <title>Complete genome sequence of Methanobrevibacter arboriphilus strain SA.</title>
        <authorList>
            <person name="Asakawa S."/>
        </authorList>
    </citation>
    <scope>NUCLEOTIDE SEQUENCE</scope>
    <source>
        <strain evidence="1">SA</strain>
    </source>
</reference>
<gene>
    <name evidence="1" type="ORF">MarbSA_12470</name>
</gene>
<sequence length="74" mass="8865">MGILAEKKDPNLFGFKVDNKTFENIKENINGFSKNKVTNVLWLSIQEKFLENKEYWKDNENLNWFLEVNLKLKN</sequence>
<name>A0ACA8R4N4_METAZ</name>
<evidence type="ECO:0000313" key="1">
    <source>
        <dbReference type="EMBL" id="BBL62207.1"/>
    </source>
</evidence>
<accession>A0ACA8R4N4</accession>
<organism evidence="1 2">
    <name type="scientific">Methanobrevibacter arboriphilus</name>
    <dbReference type="NCBI Taxonomy" id="39441"/>
    <lineage>
        <taxon>Archaea</taxon>
        <taxon>Methanobacteriati</taxon>
        <taxon>Methanobacteriota</taxon>
        <taxon>Methanomada group</taxon>
        <taxon>Methanobacteria</taxon>
        <taxon>Methanobacteriales</taxon>
        <taxon>Methanobacteriaceae</taxon>
        <taxon>Methanobrevibacter</taxon>
    </lineage>
</organism>
<evidence type="ECO:0000313" key="2">
    <source>
        <dbReference type="Proteomes" id="UP000825015"/>
    </source>
</evidence>
<dbReference type="EMBL" id="AP019779">
    <property type="protein sequence ID" value="BBL62207.1"/>
    <property type="molecule type" value="Genomic_DNA"/>
</dbReference>
<protein>
    <submittedName>
        <fullName evidence="1">Uncharacterized protein</fullName>
    </submittedName>
</protein>